<dbReference type="Pfam" id="PF11790">
    <property type="entry name" value="Glyco_hydro_cc"/>
    <property type="match status" value="1"/>
</dbReference>
<dbReference type="EMBL" id="JAACJJ010000003">
    <property type="protein sequence ID" value="KAF5328815.1"/>
    <property type="molecule type" value="Genomic_DNA"/>
</dbReference>
<proteinExistence type="predicted"/>
<protein>
    <recommendedName>
        <fullName evidence="3">Asl1-like glycosyl hydrolase catalytic domain-containing protein</fullName>
    </recommendedName>
</protein>
<sequence>MTSLSIYLLTALAIVAASRATPMAFVLPRQAMPTNTTTANSTKAGLAWPNGNTVDMSQYESSGKVSWYYTWSAFPANSTLEYVPMFWGEKVVDQFSATIEQTLASTKNITAVLGMNEPDQGGQSNIPPQTGVQLWTTYMEPLRAKGLRLGSPALSSAPAGKTWLQDFFTACNGTCNVDFIALHWYGTDAQAFIAYLEDYHNTFQKPLWVTEWACQNFVDSNAQCSPEGVVQFLNVTQSFMDATDYVERYSWYGAMPNTGDVNPSNALMDTTGHINALGDQYIAASQPLANTSSPTGSNATGVNPNTGGVTKGGSGGGGGGSPTITTSQTSSLSISFWQTVAAIIILNAALLSSF</sequence>
<evidence type="ECO:0000259" key="3">
    <source>
        <dbReference type="Pfam" id="PF11790"/>
    </source>
</evidence>
<dbReference type="InterPro" id="IPR024655">
    <property type="entry name" value="Asl1_glyco_hydro_catalytic"/>
</dbReference>
<dbReference type="PANTHER" id="PTHR34154">
    <property type="entry name" value="ALKALI-SENSITIVE LINKAGE PROTEIN 1"/>
    <property type="match status" value="1"/>
</dbReference>
<evidence type="ECO:0000313" key="4">
    <source>
        <dbReference type="EMBL" id="KAF5328815.1"/>
    </source>
</evidence>
<feature type="chain" id="PRO_5034777087" description="Asl1-like glycosyl hydrolase catalytic domain-containing protein" evidence="2">
    <location>
        <begin position="21"/>
        <end position="354"/>
    </location>
</feature>
<keyword evidence="2" id="KW-0732">Signal</keyword>
<dbReference type="InterPro" id="IPR017853">
    <property type="entry name" value="GH"/>
</dbReference>
<feature type="domain" description="Asl1-like glycosyl hydrolase catalytic" evidence="3">
    <location>
        <begin position="45"/>
        <end position="281"/>
    </location>
</feature>
<dbReference type="OrthoDB" id="5959761at2759"/>
<feature type="region of interest" description="Disordered" evidence="1">
    <location>
        <begin position="288"/>
        <end position="324"/>
    </location>
</feature>
<feature type="compositionally biased region" description="Polar residues" evidence="1">
    <location>
        <begin position="288"/>
        <end position="305"/>
    </location>
</feature>
<name>A0A8H5BSZ9_9AGAR</name>
<organism evidence="4 5">
    <name type="scientific">Psilocybe cf. subviscida</name>
    <dbReference type="NCBI Taxonomy" id="2480587"/>
    <lineage>
        <taxon>Eukaryota</taxon>
        <taxon>Fungi</taxon>
        <taxon>Dikarya</taxon>
        <taxon>Basidiomycota</taxon>
        <taxon>Agaricomycotina</taxon>
        <taxon>Agaricomycetes</taxon>
        <taxon>Agaricomycetidae</taxon>
        <taxon>Agaricales</taxon>
        <taxon>Agaricineae</taxon>
        <taxon>Strophariaceae</taxon>
        <taxon>Psilocybe</taxon>
    </lineage>
</organism>
<accession>A0A8H5BSZ9</accession>
<evidence type="ECO:0000256" key="2">
    <source>
        <dbReference type="SAM" id="SignalP"/>
    </source>
</evidence>
<dbReference type="InterPro" id="IPR053183">
    <property type="entry name" value="ASL1"/>
</dbReference>
<dbReference type="AlphaFoldDB" id="A0A8H5BSZ9"/>
<evidence type="ECO:0000313" key="5">
    <source>
        <dbReference type="Proteomes" id="UP000567179"/>
    </source>
</evidence>
<dbReference type="Gene3D" id="3.20.20.80">
    <property type="entry name" value="Glycosidases"/>
    <property type="match status" value="1"/>
</dbReference>
<comment type="caution">
    <text evidence="4">The sequence shown here is derived from an EMBL/GenBank/DDBJ whole genome shotgun (WGS) entry which is preliminary data.</text>
</comment>
<dbReference type="SUPFAM" id="SSF51445">
    <property type="entry name" value="(Trans)glycosidases"/>
    <property type="match status" value="1"/>
</dbReference>
<keyword evidence="5" id="KW-1185">Reference proteome</keyword>
<feature type="compositionally biased region" description="Gly residues" evidence="1">
    <location>
        <begin position="309"/>
        <end position="321"/>
    </location>
</feature>
<feature type="signal peptide" evidence="2">
    <location>
        <begin position="1"/>
        <end position="20"/>
    </location>
</feature>
<dbReference type="GO" id="GO:0009277">
    <property type="term" value="C:fungal-type cell wall"/>
    <property type="evidence" value="ECO:0007669"/>
    <property type="project" value="TreeGrafter"/>
</dbReference>
<gene>
    <name evidence="4" type="ORF">D9619_011641</name>
</gene>
<dbReference type="Proteomes" id="UP000567179">
    <property type="component" value="Unassembled WGS sequence"/>
</dbReference>
<dbReference type="PANTHER" id="PTHR34154:SF3">
    <property type="entry name" value="ALKALI-SENSITIVE LINKAGE PROTEIN 1"/>
    <property type="match status" value="1"/>
</dbReference>
<reference evidence="4 5" key="1">
    <citation type="journal article" date="2020" name="ISME J.">
        <title>Uncovering the hidden diversity of litter-decomposition mechanisms in mushroom-forming fungi.</title>
        <authorList>
            <person name="Floudas D."/>
            <person name="Bentzer J."/>
            <person name="Ahren D."/>
            <person name="Johansson T."/>
            <person name="Persson P."/>
            <person name="Tunlid A."/>
        </authorList>
    </citation>
    <scope>NUCLEOTIDE SEQUENCE [LARGE SCALE GENOMIC DNA]</scope>
    <source>
        <strain evidence="4 5">CBS 101986</strain>
    </source>
</reference>
<dbReference type="GO" id="GO:0071966">
    <property type="term" value="P:fungal-type cell wall polysaccharide metabolic process"/>
    <property type="evidence" value="ECO:0007669"/>
    <property type="project" value="TreeGrafter"/>
</dbReference>
<evidence type="ECO:0000256" key="1">
    <source>
        <dbReference type="SAM" id="MobiDB-lite"/>
    </source>
</evidence>